<reference evidence="3" key="2">
    <citation type="submission" date="2020-05" db="UniProtKB">
        <authorList>
            <consortium name="EnsemblMetazoa"/>
        </authorList>
    </citation>
    <scope>IDENTIFICATION</scope>
</reference>
<keyword evidence="4" id="KW-1185">Reference proteome</keyword>
<sequence length="133" mass="14900">MAKSSSMRFVLLLLIVWLASEANSRKWTQPHAKRPREEQDANNLLSVRLTEYFRLGGILQGIAERTGISRKRILRRGSSEYQDCPNNIGSNIHAVHLVRVGEIADDLGKEAPDLYDALENFIGSTLNVALGRI</sequence>
<dbReference type="VEuPathDB" id="VectorBase:ASIC015063"/>
<dbReference type="EMBL" id="KE525326">
    <property type="protein sequence ID" value="KFB47044.1"/>
    <property type="molecule type" value="Genomic_DNA"/>
</dbReference>
<name>A0A084WA00_ANOSI</name>
<evidence type="ECO:0000256" key="1">
    <source>
        <dbReference type="SAM" id="SignalP"/>
    </source>
</evidence>
<evidence type="ECO:0000313" key="2">
    <source>
        <dbReference type="EMBL" id="KFB47044.1"/>
    </source>
</evidence>
<keyword evidence="1" id="KW-0732">Signal</keyword>
<evidence type="ECO:0000313" key="4">
    <source>
        <dbReference type="Proteomes" id="UP000030765"/>
    </source>
</evidence>
<accession>A0A084WA00</accession>
<protein>
    <submittedName>
        <fullName evidence="2 3">Uncharacterized protein</fullName>
    </submittedName>
</protein>
<feature type="chain" id="PRO_5001784563" evidence="1">
    <location>
        <begin position="25"/>
        <end position="133"/>
    </location>
</feature>
<feature type="signal peptide" evidence="1">
    <location>
        <begin position="1"/>
        <end position="24"/>
    </location>
</feature>
<organism evidence="2">
    <name type="scientific">Anopheles sinensis</name>
    <name type="common">Mosquito</name>
    <dbReference type="NCBI Taxonomy" id="74873"/>
    <lineage>
        <taxon>Eukaryota</taxon>
        <taxon>Metazoa</taxon>
        <taxon>Ecdysozoa</taxon>
        <taxon>Arthropoda</taxon>
        <taxon>Hexapoda</taxon>
        <taxon>Insecta</taxon>
        <taxon>Pterygota</taxon>
        <taxon>Neoptera</taxon>
        <taxon>Endopterygota</taxon>
        <taxon>Diptera</taxon>
        <taxon>Nematocera</taxon>
        <taxon>Culicoidea</taxon>
        <taxon>Culicidae</taxon>
        <taxon>Anophelinae</taxon>
        <taxon>Anopheles</taxon>
    </lineage>
</organism>
<evidence type="ECO:0000313" key="3">
    <source>
        <dbReference type="EnsemblMetazoa" id="ASIC015063-PA"/>
    </source>
</evidence>
<gene>
    <name evidence="2" type="ORF">ZHAS_00015063</name>
</gene>
<dbReference type="AlphaFoldDB" id="A0A084WA00"/>
<dbReference type="EMBL" id="ATLV01021973">
    <property type="status" value="NOT_ANNOTATED_CDS"/>
    <property type="molecule type" value="Genomic_DNA"/>
</dbReference>
<proteinExistence type="predicted"/>
<dbReference type="EnsemblMetazoa" id="ASIC015063-RA">
    <property type="protein sequence ID" value="ASIC015063-PA"/>
    <property type="gene ID" value="ASIC015063"/>
</dbReference>
<reference evidence="2 4" key="1">
    <citation type="journal article" date="2014" name="BMC Genomics">
        <title>Genome sequence of Anopheles sinensis provides insight into genetics basis of mosquito competence for malaria parasites.</title>
        <authorList>
            <person name="Zhou D."/>
            <person name="Zhang D."/>
            <person name="Ding G."/>
            <person name="Shi L."/>
            <person name="Hou Q."/>
            <person name="Ye Y."/>
            <person name="Xu Y."/>
            <person name="Zhou H."/>
            <person name="Xiong C."/>
            <person name="Li S."/>
            <person name="Yu J."/>
            <person name="Hong S."/>
            <person name="Yu X."/>
            <person name="Zou P."/>
            <person name="Chen C."/>
            <person name="Chang X."/>
            <person name="Wang W."/>
            <person name="Lv Y."/>
            <person name="Sun Y."/>
            <person name="Ma L."/>
            <person name="Shen B."/>
            <person name="Zhu C."/>
        </authorList>
    </citation>
    <scope>NUCLEOTIDE SEQUENCE [LARGE SCALE GENOMIC DNA]</scope>
</reference>
<dbReference type="Proteomes" id="UP000030765">
    <property type="component" value="Unassembled WGS sequence"/>
</dbReference>
<dbReference type="VEuPathDB" id="VectorBase:ASIS019331"/>